<comment type="caution">
    <text evidence="1">The sequence shown here is derived from an EMBL/GenBank/DDBJ whole genome shotgun (WGS) entry which is preliminary data.</text>
</comment>
<proteinExistence type="predicted"/>
<keyword evidence="2" id="KW-1185">Reference proteome</keyword>
<evidence type="ECO:0000313" key="1">
    <source>
        <dbReference type="EMBL" id="KAK2940235.1"/>
    </source>
</evidence>
<evidence type="ECO:0000313" key="2">
    <source>
        <dbReference type="Proteomes" id="UP001281761"/>
    </source>
</evidence>
<name>A0ABQ9WL96_9EUKA</name>
<protein>
    <submittedName>
        <fullName evidence="1">Uncharacterized protein</fullName>
    </submittedName>
</protein>
<dbReference type="Proteomes" id="UP001281761">
    <property type="component" value="Unassembled WGS sequence"/>
</dbReference>
<organism evidence="1 2">
    <name type="scientific">Blattamonas nauphoetae</name>
    <dbReference type="NCBI Taxonomy" id="2049346"/>
    <lineage>
        <taxon>Eukaryota</taxon>
        <taxon>Metamonada</taxon>
        <taxon>Preaxostyla</taxon>
        <taxon>Oxymonadida</taxon>
        <taxon>Blattamonas</taxon>
    </lineage>
</organism>
<reference evidence="1 2" key="1">
    <citation type="journal article" date="2022" name="bioRxiv">
        <title>Genomics of Preaxostyla Flagellates Illuminates Evolutionary Transitions and the Path Towards Mitochondrial Loss.</title>
        <authorList>
            <person name="Novak L.V.F."/>
            <person name="Treitli S.C."/>
            <person name="Pyrih J."/>
            <person name="Halakuc P."/>
            <person name="Pipaliya S.V."/>
            <person name="Vacek V."/>
            <person name="Brzon O."/>
            <person name="Soukal P."/>
            <person name="Eme L."/>
            <person name="Dacks J.B."/>
            <person name="Karnkowska A."/>
            <person name="Elias M."/>
            <person name="Hampl V."/>
        </authorList>
    </citation>
    <scope>NUCLEOTIDE SEQUENCE [LARGE SCALE GENOMIC DNA]</scope>
    <source>
        <strain evidence="1">NAU3</strain>
        <tissue evidence="1">Gut</tissue>
    </source>
</reference>
<gene>
    <name evidence="1" type="ORF">BLNAU_24854</name>
</gene>
<accession>A0ABQ9WL96</accession>
<dbReference type="EMBL" id="JARBJD010000709">
    <property type="protein sequence ID" value="KAK2940235.1"/>
    <property type="molecule type" value="Genomic_DNA"/>
</dbReference>
<sequence>MYASKMLSILINLMIKSKIVSNNIAFSEFTNHIDQYLHSDDPSIVCDTIVLHIQRDSPHLAHGLFLLRNLSICQNDNPAFDTIFDSILNLLVVFTDPQFIVKPLPDKKIIHHRLTSWSLNLHRETLRLISTITDVSDGLPPNLAIFQSIVESGLLQAVLPYAADIYRSIDQIVAHPKTLSSFFSNLSLVIFQIYYNFIYAVSTDYFGDPSSYYIRYYPSEGSYRLPSLYHCCLRTTPTESQQTMESPSEGVLLYKLIHECELSTMLESLTTHLNKTVSALAGTIIDTIHEFGGEPE</sequence>